<name>A0A414KKE4_9FIRM</name>
<dbReference type="AlphaFoldDB" id="A0A414KKE4"/>
<evidence type="ECO:0000313" key="2">
    <source>
        <dbReference type="Proteomes" id="UP000283928"/>
    </source>
</evidence>
<gene>
    <name evidence="1" type="ORF">DW723_03205</name>
</gene>
<protein>
    <submittedName>
        <fullName evidence="1">Uncharacterized protein</fullName>
    </submittedName>
</protein>
<sequence length="172" mass="19834">MVTSAIKDNGDKKISNLNSNENTLSVWNDILNFCLSKKSSHFAINESQTELECLRKQEFSDLIYHRLLHFRKAHVPTKDGGLTDKLSIYAINYACSYNLHSESKISFITEYKTIHDRVRRYIYHPSAILQKLQIKEGEIFPCSNCGEPINILKMKAAWDNNACPFCGQHIRH</sequence>
<proteinExistence type="predicted"/>
<dbReference type="EMBL" id="QSKO01000003">
    <property type="protein sequence ID" value="RHE77397.1"/>
    <property type="molecule type" value="Genomic_DNA"/>
</dbReference>
<reference evidence="1 2" key="1">
    <citation type="submission" date="2018-08" db="EMBL/GenBank/DDBJ databases">
        <title>A genome reference for cultivated species of the human gut microbiota.</title>
        <authorList>
            <person name="Zou Y."/>
            <person name="Xue W."/>
            <person name="Luo G."/>
        </authorList>
    </citation>
    <scope>NUCLEOTIDE SEQUENCE [LARGE SCALE GENOMIC DNA]</scope>
    <source>
        <strain evidence="1 2">AM27-32LB</strain>
    </source>
</reference>
<organism evidence="1 2">
    <name type="scientific">Blautia obeum</name>
    <dbReference type="NCBI Taxonomy" id="40520"/>
    <lineage>
        <taxon>Bacteria</taxon>
        <taxon>Bacillati</taxon>
        <taxon>Bacillota</taxon>
        <taxon>Clostridia</taxon>
        <taxon>Lachnospirales</taxon>
        <taxon>Lachnospiraceae</taxon>
        <taxon>Blautia</taxon>
    </lineage>
</organism>
<accession>A0A414KKE4</accession>
<evidence type="ECO:0000313" key="1">
    <source>
        <dbReference type="EMBL" id="RHE77397.1"/>
    </source>
</evidence>
<comment type="caution">
    <text evidence="1">The sequence shown here is derived from an EMBL/GenBank/DDBJ whole genome shotgun (WGS) entry which is preliminary data.</text>
</comment>
<dbReference type="Proteomes" id="UP000283928">
    <property type="component" value="Unassembled WGS sequence"/>
</dbReference>